<dbReference type="AlphaFoldDB" id="A0A448WZM6"/>
<dbReference type="Gene3D" id="1.20.58.1480">
    <property type="match status" value="1"/>
</dbReference>
<dbReference type="Proteomes" id="UP000784294">
    <property type="component" value="Unassembled WGS sequence"/>
</dbReference>
<dbReference type="OrthoDB" id="267517at2759"/>
<dbReference type="EMBL" id="CAAALY010065932">
    <property type="protein sequence ID" value="VEL24112.1"/>
    <property type="molecule type" value="Genomic_DNA"/>
</dbReference>
<keyword evidence="2" id="KW-1185">Reference proteome</keyword>
<evidence type="ECO:0000313" key="1">
    <source>
        <dbReference type="EMBL" id="VEL24112.1"/>
    </source>
</evidence>
<comment type="caution">
    <text evidence="1">The sequence shown here is derived from an EMBL/GenBank/DDBJ whole genome shotgun (WGS) entry which is preliminary data.</text>
</comment>
<gene>
    <name evidence="1" type="ORF">PXEA_LOCUS17552</name>
</gene>
<sequence>MSYLVSAICTELTAWNSTWKMDHWNEELAVPFSYWLIQNLPISCAMKARLLNLDHVVQRLRALLSIIKQVLVRG</sequence>
<proteinExistence type="predicted"/>
<name>A0A448WZM6_9PLAT</name>
<organism evidence="1 2">
    <name type="scientific">Protopolystoma xenopodis</name>
    <dbReference type="NCBI Taxonomy" id="117903"/>
    <lineage>
        <taxon>Eukaryota</taxon>
        <taxon>Metazoa</taxon>
        <taxon>Spiralia</taxon>
        <taxon>Lophotrochozoa</taxon>
        <taxon>Platyhelminthes</taxon>
        <taxon>Monogenea</taxon>
        <taxon>Polyopisthocotylea</taxon>
        <taxon>Polystomatidea</taxon>
        <taxon>Polystomatidae</taxon>
        <taxon>Protopolystoma</taxon>
    </lineage>
</organism>
<protein>
    <submittedName>
        <fullName evidence="1">Uncharacterized protein</fullName>
    </submittedName>
</protein>
<accession>A0A448WZM6</accession>
<reference evidence="1" key="1">
    <citation type="submission" date="2018-11" db="EMBL/GenBank/DDBJ databases">
        <authorList>
            <consortium name="Pathogen Informatics"/>
        </authorList>
    </citation>
    <scope>NUCLEOTIDE SEQUENCE</scope>
</reference>
<evidence type="ECO:0000313" key="2">
    <source>
        <dbReference type="Proteomes" id="UP000784294"/>
    </source>
</evidence>